<keyword evidence="5" id="KW-0325">Glycoprotein</keyword>
<evidence type="ECO:0000256" key="6">
    <source>
        <dbReference type="SAM" id="SignalP"/>
    </source>
</evidence>
<keyword evidence="4" id="KW-0378">Hydrolase</keyword>
<dbReference type="PANTHER" id="PTHR11010">
    <property type="entry name" value="PROTEASE S28 PRO-X CARBOXYPEPTIDASE-RELATED"/>
    <property type="match status" value="1"/>
</dbReference>
<accession>A0A5C3M0J4</accession>
<dbReference type="Gene3D" id="3.40.50.1820">
    <property type="entry name" value="alpha/beta hydrolase"/>
    <property type="match status" value="2"/>
</dbReference>
<name>A0A5C3M0J4_9AGAR</name>
<feature type="signal peptide" evidence="6">
    <location>
        <begin position="1"/>
        <end position="23"/>
    </location>
</feature>
<dbReference type="InterPro" id="IPR008758">
    <property type="entry name" value="Peptidase_S28"/>
</dbReference>
<reference evidence="7 8" key="1">
    <citation type="journal article" date="2019" name="Nat. Ecol. Evol.">
        <title>Megaphylogeny resolves global patterns of mushroom evolution.</title>
        <authorList>
            <person name="Varga T."/>
            <person name="Krizsan K."/>
            <person name="Foldi C."/>
            <person name="Dima B."/>
            <person name="Sanchez-Garcia M."/>
            <person name="Sanchez-Ramirez S."/>
            <person name="Szollosi G.J."/>
            <person name="Szarkandi J.G."/>
            <person name="Papp V."/>
            <person name="Albert L."/>
            <person name="Andreopoulos W."/>
            <person name="Angelini C."/>
            <person name="Antonin V."/>
            <person name="Barry K.W."/>
            <person name="Bougher N.L."/>
            <person name="Buchanan P."/>
            <person name="Buyck B."/>
            <person name="Bense V."/>
            <person name="Catcheside P."/>
            <person name="Chovatia M."/>
            <person name="Cooper J."/>
            <person name="Damon W."/>
            <person name="Desjardin D."/>
            <person name="Finy P."/>
            <person name="Geml J."/>
            <person name="Haridas S."/>
            <person name="Hughes K."/>
            <person name="Justo A."/>
            <person name="Karasinski D."/>
            <person name="Kautmanova I."/>
            <person name="Kiss B."/>
            <person name="Kocsube S."/>
            <person name="Kotiranta H."/>
            <person name="LaButti K.M."/>
            <person name="Lechner B.E."/>
            <person name="Liimatainen K."/>
            <person name="Lipzen A."/>
            <person name="Lukacs Z."/>
            <person name="Mihaltcheva S."/>
            <person name="Morgado L.N."/>
            <person name="Niskanen T."/>
            <person name="Noordeloos M.E."/>
            <person name="Ohm R.A."/>
            <person name="Ortiz-Santana B."/>
            <person name="Ovrebo C."/>
            <person name="Racz N."/>
            <person name="Riley R."/>
            <person name="Savchenko A."/>
            <person name="Shiryaev A."/>
            <person name="Soop K."/>
            <person name="Spirin V."/>
            <person name="Szebenyi C."/>
            <person name="Tomsovsky M."/>
            <person name="Tulloss R.E."/>
            <person name="Uehling J."/>
            <person name="Grigoriev I.V."/>
            <person name="Vagvolgyi C."/>
            <person name="Papp T."/>
            <person name="Martin F.M."/>
            <person name="Miettinen O."/>
            <person name="Hibbett D.S."/>
            <person name="Nagy L.G."/>
        </authorList>
    </citation>
    <scope>NUCLEOTIDE SEQUENCE [LARGE SCALE GENOMIC DNA]</scope>
    <source>
        <strain evidence="7 8">CBS 166.37</strain>
    </source>
</reference>
<sequence length="565" mass="63240">MLPPRLPCSLSLLLFAGIQLVSAVHFQPSRHVGLQNFKLPGKRIFRRAPPQPPARRDVVDVNGTVLPPYDMVYYFDQLIDHSNPKLGTFKQRYWHTWEYYKPGGPILLHTPGEANAESSYTYVTNTSLQGLIAQNFNGATVVIEHRFFGLSNPLPDLSEKSLELLTIDQGMKDLVYFSQNVKLPMPGGDTEGIKPHKTPWILNGGSYAGGLTTWTMNKNPGVFWAGYSSSGVVKPMVEFWEYFEPIRQNMPQNCSLDVERVVTWVDDIIDGGNSTQLNLAKYLLGLGNITDTKVFLTTLKAPILTWQDLQPTTGPQSDFYYFCDLMEVVEGRTSNDGWGLEIAVQQMRYYFTTVYLPYVYSITCLDFYNSAYIKSTKLDNEDRSWTWMTCNELGWSQGGPPVGNPAIVSRHLTAAQMEDECKTAFPGSFNSDSLNSRVEAAASKYLGYEVTADRLFVANGKRDPWIGVTLSAPSQNIASTALRPIHVSDGFHCSDMHTNIALYDPTIADIHDKALTSMKTWLADFKPQEKPADVPNLTKSNSVRKYVSRGWDAALLSTFVILAVL</sequence>
<evidence type="ECO:0000256" key="4">
    <source>
        <dbReference type="ARBA" id="ARBA00022801"/>
    </source>
</evidence>
<keyword evidence="2" id="KW-0645">Protease</keyword>
<dbReference type="GO" id="GO:0070008">
    <property type="term" value="F:serine-type exopeptidase activity"/>
    <property type="evidence" value="ECO:0007669"/>
    <property type="project" value="InterPro"/>
</dbReference>
<comment type="similarity">
    <text evidence="1">Belongs to the peptidase S28 family.</text>
</comment>
<keyword evidence="8" id="KW-1185">Reference proteome</keyword>
<dbReference type="EMBL" id="ML213604">
    <property type="protein sequence ID" value="TFK38223.1"/>
    <property type="molecule type" value="Genomic_DNA"/>
</dbReference>
<evidence type="ECO:0000313" key="8">
    <source>
        <dbReference type="Proteomes" id="UP000308652"/>
    </source>
</evidence>
<dbReference type="PANTHER" id="PTHR11010:SF23">
    <property type="entry name" value="SERINE PEPTIDASE"/>
    <property type="match status" value="1"/>
</dbReference>
<evidence type="ECO:0000313" key="7">
    <source>
        <dbReference type="EMBL" id="TFK38223.1"/>
    </source>
</evidence>
<dbReference type="InterPro" id="IPR029058">
    <property type="entry name" value="AB_hydrolase_fold"/>
</dbReference>
<keyword evidence="7" id="KW-0121">Carboxypeptidase</keyword>
<dbReference type="GO" id="GO:0004180">
    <property type="term" value="F:carboxypeptidase activity"/>
    <property type="evidence" value="ECO:0007669"/>
    <property type="project" value="UniProtKB-KW"/>
</dbReference>
<dbReference type="Pfam" id="PF05577">
    <property type="entry name" value="Peptidase_S28"/>
    <property type="match status" value="1"/>
</dbReference>
<protein>
    <submittedName>
        <fullName evidence="7">Serine carboxypeptidase S28-domain-containing protein</fullName>
    </submittedName>
</protein>
<feature type="chain" id="PRO_5022827831" evidence="6">
    <location>
        <begin position="24"/>
        <end position="565"/>
    </location>
</feature>
<dbReference type="OrthoDB" id="1735038at2759"/>
<organism evidence="7 8">
    <name type="scientific">Crucibulum laeve</name>
    <dbReference type="NCBI Taxonomy" id="68775"/>
    <lineage>
        <taxon>Eukaryota</taxon>
        <taxon>Fungi</taxon>
        <taxon>Dikarya</taxon>
        <taxon>Basidiomycota</taxon>
        <taxon>Agaricomycotina</taxon>
        <taxon>Agaricomycetes</taxon>
        <taxon>Agaricomycetidae</taxon>
        <taxon>Agaricales</taxon>
        <taxon>Agaricineae</taxon>
        <taxon>Nidulariaceae</taxon>
        <taxon>Crucibulum</taxon>
    </lineage>
</organism>
<dbReference type="AlphaFoldDB" id="A0A5C3M0J4"/>
<keyword evidence="3 6" id="KW-0732">Signal</keyword>
<evidence type="ECO:0000256" key="5">
    <source>
        <dbReference type="ARBA" id="ARBA00023180"/>
    </source>
</evidence>
<evidence type="ECO:0000256" key="1">
    <source>
        <dbReference type="ARBA" id="ARBA00011079"/>
    </source>
</evidence>
<dbReference type="GO" id="GO:0006508">
    <property type="term" value="P:proteolysis"/>
    <property type="evidence" value="ECO:0007669"/>
    <property type="project" value="UniProtKB-KW"/>
</dbReference>
<evidence type="ECO:0000256" key="2">
    <source>
        <dbReference type="ARBA" id="ARBA00022670"/>
    </source>
</evidence>
<evidence type="ECO:0000256" key="3">
    <source>
        <dbReference type="ARBA" id="ARBA00022729"/>
    </source>
</evidence>
<dbReference type="Proteomes" id="UP000308652">
    <property type="component" value="Unassembled WGS sequence"/>
</dbReference>
<proteinExistence type="inferred from homology"/>
<dbReference type="GO" id="GO:0008239">
    <property type="term" value="F:dipeptidyl-peptidase activity"/>
    <property type="evidence" value="ECO:0007669"/>
    <property type="project" value="TreeGrafter"/>
</dbReference>
<gene>
    <name evidence="7" type="ORF">BDQ12DRAFT_606668</name>
</gene>
<dbReference type="SUPFAM" id="SSF53474">
    <property type="entry name" value="alpha/beta-Hydrolases"/>
    <property type="match status" value="1"/>
</dbReference>